<evidence type="ECO:0000256" key="1">
    <source>
        <dbReference type="ARBA" id="ARBA00001933"/>
    </source>
</evidence>
<dbReference type="RefSeq" id="WP_311362920.1">
    <property type="nucleotide sequence ID" value="NZ_JAVRIE010000007.1"/>
</dbReference>
<dbReference type="GO" id="GO:0019752">
    <property type="term" value="P:carboxylic acid metabolic process"/>
    <property type="evidence" value="ECO:0007669"/>
    <property type="project" value="InterPro"/>
</dbReference>
<evidence type="ECO:0000256" key="4">
    <source>
        <dbReference type="ARBA" id="ARBA00022898"/>
    </source>
</evidence>
<evidence type="ECO:0000256" key="3">
    <source>
        <dbReference type="ARBA" id="ARBA00022793"/>
    </source>
</evidence>
<evidence type="ECO:0000256" key="6">
    <source>
        <dbReference type="PIRSR" id="PIRSR602129-50"/>
    </source>
</evidence>
<organism evidence="8 9">
    <name type="scientific">Brumicola blandensis</name>
    <dbReference type="NCBI Taxonomy" id="3075611"/>
    <lineage>
        <taxon>Bacteria</taxon>
        <taxon>Pseudomonadati</taxon>
        <taxon>Pseudomonadota</taxon>
        <taxon>Gammaproteobacteria</taxon>
        <taxon>Alteromonadales</taxon>
        <taxon>Alteromonadaceae</taxon>
        <taxon>Brumicola</taxon>
    </lineage>
</organism>
<dbReference type="PANTHER" id="PTHR11999">
    <property type="entry name" value="GROUP II PYRIDOXAL-5-PHOSPHATE DECARBOXYLASE"/>
    <property type="match status" value="1"/>
</dbReference>
<dbReference type="GO" id="GO:0030170">
    <property type="term" value="F:pyridoxal phosphate binding"/>
    <property type="evidence" value="ECO:0007669"/>
    <property type="project" value="InterPro"/>
</dbReference>
<dbReference type="InterPro" id="IPR002129">
    <property type="entry name" value="PyrdxlP-dep_de-COase"/>
</dbReference>
<dbReference type="Proteomes" id="UP001249020">
    <property type="component" value="Unassembled WGS sequence"/>
</dbReference>
<dbReference type="EMBL" id="JAVRIE010000007">
    <property type="protein sequence ID" value="MDT0584159.1"/>
    <property type="molecule type" value="Genomic_DNA"/>
</dbReference>
<dbReference type="SUPFAM" id="SSF53383">
    <property type="entry name" value="PLP-dependent transferases"/>
    <property type="match status" value="1"/>
</dbReference>
<dbReference type="Gene3D" id="3.40.640.10">
    <property type="entry name" value="Type I PLP-dependent aspartate aminotransferase-like (Major domain)"/>
    <property type="match status" value="1"/>
</dbReference>
<name>A0AAW8R6Q5_9ALTE</name>
<evidence type="ECO:0000256" key="7">
    <source>
        <dbReference type="RuleBase" id="RU000382"/>
    </source>
</evidence>
<feature type="modified residue" description="N6-(pyridoxal phosphate)lysine" evidence="6">
    <location>
        <position position="293"/>
    </location>
</feature>
<comment type="similarity">
    <text evidence="2 7">Belongs to the group II decarboxylase family.</text>
</comment>
<sequence length="456" mass="50047">MKQKDQLDLTKSLLEQAKNSAFSYLENTNDLPVFPGTDALALLDDLSKPFHTESIDPSVTLSELSQIGDKTIVNHGGSRYFGFVNGGVLPIGIAARWIADTWDQNAALEVMSPLAAKLEEVCESWLVDLFNLPAKTKMGLVGGTSVATLCGIAAARHYLLSKLGWDINADGLMNSPRLRIIMGDQTHGTVTKMVKLLGFGSNSIEIVPSDKQGRMLVNKIPTLDDHCIVILQAGNVCTGSYDDFSSICELANNAQAWVHIDGAFGLWALASEKFTNLTKGIQLADSWSADSHKTLNTPYDCGAIFCKHPTSLVEALHQQGSYISAGDNRDSMSFTPDMSRRARGIDLWACLHHLGKKGIQQLVDRLHFGAIFMKEGLSSIGFHIENDVHFNQVIVRAESDAKTKHILHDVQKNGVVWCGSAMWKGHFVIRISICSWQTNDSDLTIALKEFERAFNS</sequence>
<dbReference type="InterPro" id="IPR015421">
    <property type="entry name" value="PyrdxlP-dep_Trfase_major"/>
</dbReference>
<dbReference type="AlphaFoldDB" id="A0AAW8R6Q5"/>
<dbReference type="InterPro" id="IPR015422">
    <property type="entry name" value="PyrdxlP-dep_Trfase_small"/>
</dbReference>
<dbReference type="PANTHER" id="PTHR11999:SF70">
    <property type="entry name" value="MIP05841P"/>
    <property type="match status" value="1"/>
</dbReference>
<dbReference type="Gene3D" id="3.90.1150.10">
    <property type="entry name" value="Aspartate Aminotransferase, domain 1"/>
    <property type="match status" value="1"/>
</dbReference>
<evidence type="ECO:0000313" key="8">
    <source>
        <dbReference type="EMBL" id="MDT0584159.1"/>
    </source>
</evidence>
<proteinExistence type="inferred from homology"/>
<evidence type="ECO:0000256" key="5">
    <source>
        <dbReference type="ARBA" id="ARBA00023239"/>
    </source>
</evidence>
<gene>
    <name evidence="8" type="ORF">RM544_16550</name>
</gene>
<accession>A0AAW8R6Q5</accession>
<dbReference type="InterPro" id="IPR015424">
    <property type="entry name" value="PyrdxlP-dep_Trfase"/>
</dbReference>
<keyword evidence="3" id="KW-0210">Decarboxylase</keyword>
<dbReference type="Pfam" id="PF00282">
    <property type="entry name" value="Pyridoxal_deC"/>
    <property type="match status" value="1"/>
</dbReference>
<keyword evidence="5 7" id="KW-0456">Lyase</keyword>
<keyword evidence="9" id="KW-1185">Reference proteome</keyword>
<evidence type="ECO:0000313" key="9">
    <source>
        <dbReference type="Proteomes" id="UP001249020"/>
    </source>
</evidence>
<keyword evidence="4 6" id="KW-0663">Pyridoxal phosphate</keyword>
<comment type="cofactor">
    <cofactor evidence="1 6 7">
        <name>pyridoxal 5'-phosphate</name>
        <dbReference type="ChEBI" id="CHEBI:597326"/>
    </cofactor>
</comment>
<comment type="caution">
    <text evidence="8">The sequence shown here is derived from an EMBL/GenBank/DDBJ whole genome shotgun (WGS) entry which is preliminary data.</text>
</comment>
<dbReference type="GO" id="GO:0016831">
    <property type="term" value="F:carboxy-lyase activity"/>
    <property type="evidence" value="ECO:0007669"/>
    <property type="project" value="UniProtKB-KW"/>
</dbReference>
<dbReference type="InterPro" id="IPR010977">
    <property type="entry name" value="Aromatic_deC"/>
</dbReference>
<evidence type="ECO:0000256" key="2">
    <source>
        <dbReference type="ARBA" id="ARBA00009533"/>
    </source>
</evidence>
<reference evidence="8 9" key="1">
    <citation type="submission" date="2023-09" db="EMBL/GenBank/DDBJ databases">
        <authorList>
            <person name="Rey-Velasco X."/>
        </authorList>
    </citation>
    <scope>NUCLEOTIDE SEQUENCE [LARGE SCALE GENOMIC DNA]</scope>
    <source>
        <strain evidence="8 9">W409</strain>
    </source>
</reference>
<protein>
    <submittedName>
        <fullName evidence="8">Pyridoxal-dependent decarboxylase</fullName>
    </submittedName>
</protein>